<name>A0A6S6T1K0_9GAMM</name>
<sequence length="133" mass="14846">MSSKFDGLVLIPLCLVLSACGSGETAVKEVAQQRWNALVEGDLHTAYQHNTDAFKKEVPLRYYRKQVKGVGLWNDAKVNAVKCDATGNSCDAQVEITVAMKMRGLADPVKTTDVVHETWVREGVFSDWRYLKK</sequence>
<organism evidence="1">
    <name type="scientific">uncultured Thiotrichaceae bacterium</name>
    <dbReference type="NCBI Taxonomy" id="298394"/>
    <lineage>
        <taxon>Bacteria</taxon>
        <taxon>Pseudomonadati</taxon>
        <taxon>Pseudomonadota</taxon>
        <taxon>Gammaproteobacteria</taxon>
        <taxon>Thiotrichales</taxon>
        <taxon>Thiotrichaceae</taxon>
        <taxon>environmental samples</taxon>
    </lineage>
</organism>
<dbReference type="AlphaFoldDB" id="A0A6S6T1K0"/>
<proteinExistence type="predicted"/>
<evidence type="ECO:0008006" key="2">
    <source>
        <dbReference type="Google" id="ProtNLM"/>
    </source>
</evidence>
<reference evidence="1" key="1">
    <citation type="submission" date="2020-01" db="EMBL/GenBank/DDBJ databases">
        <authorList>
            <person name="Meier V. D."/>
            <person name="Meier V D."/>
        </authorList>
    </citation>
    <scope>NUCLEOTIDE SEQUENCE</scope>
    <source>
        <strain evidence="1">HLG_WM_MAG_09</strain>
    </source>
</reference>
<evidence type="ECO:0000313" key="1">
    <source>
        <dbReference type="EMBL" id="CAA6814651.1"/>
    </source>
</evidence>
<dbReference type="EMBL" id="CACVAT010000234">
    <property type="protein sequence ID" value="CAA6814651.1"/>
    <property type="molecule type" value="Genomic_DNA"/>
</dbReference>
<protein>
    <recommendedName>
        <fullName evidence="2">Lipoprotein</fullName>
    </recommendedName>
</protein>
<accession>A0A6S6T1K0</accession>
<dbReference type="PROSITE" id="PS51257">
    <property type="entry name" value="PROKAR_LIPOPROTEIN"/>
    <property type="match status" value="1"/>
</dbReference>
<gene>
    <name evidence="1" type="ORF">HELGO_WM13708</name>
</gene>